<dbReference type="InterPro" id="IPR003313">
    <property type="entry name" value="AraC-bd"/>
</dbReference>
<dbReference type="SUPFAM" id="SSF46689">
    <property type="entry name" value="Homeodomain-like"/>
    <property type="match status" value="1"/>
</dbReference>
<evidence type="ECO:0000256" key="3">
    <source>
        <dbReference type="ARBA" id="ARBA00023163"/>
    </source>
</evidence>
<dbReference type="InterPro" id="IPR009057">
    <property type="entry name" value="Homeodomain-like_sf"/>
</dbReference>
<evidence type="ECO:0000256" key="1">
    <source>
        <dbReference type="ARBA" id="ARBA00023015"/>
    </source>
</evidence>
<reference evidence="6" key="1">
    <citation type="submission" date="2021-03" db="EMBL/GenBank/DDBJ databases">
        <title>Assistant Professor.</title>
        <authorList>
            <person name="Huq M.A."/>
        </authorList>
    </citation>
    <scope>NUCLEOTIDE SEQUENCE [LARGE SCALE GENOMIC DNA]</scope>
    <source>
        <strain evidence="6">MAH-28</strain>
    </source>
</reference>
<dbReference type="Gene3D" id="1.10.10.60">
    <property type="entry name" value="Homeodomain-like"/>
    <property type="match status" value="1"/>
</dbReference>
<dbReference type="PROSITE" id="PS01124">
    <property type="entry name" value="HTH_ARAC_FAMILY_2"/>
    <property type="match status" value="1"/>
</dbReference>
<dbReference type="Proteomes" id="UP000679126">
    <property type="component" value="Unassembled WGS sequence"/>
</dbReference>
<name>A0ABS3Y9N7_9BACT</name>
<dbReference type="Pfam" id="PF02311">
    <property type="entry name" value="AraC_binding"/>
    <property type="match status" value="1"/>
</dbReference>
<keyword evidence="1" id="KW-0805">Transcription regulation</keyword>
<feature type="domain" description="HTH araC/xylS-type" evidence="4">
    <location>
        <begin position="166"/>
        <end position="264"/>
    </location>
</feature>
<accession>A0ABS3Y9N7</accession>
<dbReference type="SUPFAM" id="SSF51215">
    <property type="entry name" value="Regulatory protein AraC"/>
    <property type="match status" value="1"/>
</dbReference>
<dbReference type="InterPro" id="IPR014710">
    <property type="entry name" value="RmlC-like_jellyroll"/>
</dbReference>
<protein>
    <submittedName>
        <fullName evidence="5">Helix-turn-helix domain-containing protein</fullName>
    </submittedName>
</protein>
<keyword evidence="6" id="KW-1185">Reference proteome</keyword>
<dbReference type="RefSeq" id="WP_209143463.1">
    <property type="nucleotide sequence ID" value="NZ_JAGHKP010000001.1"/>
</dbReference>
<organism evidence="5 6">
    <name type="scientific">Chitinophaga chungangae</name>
    <dbReference type="NCBI Taxonomy" id="2821488"/>
    <lineage>
        <taxon>Bacteria</taxon>
        <taxon>Pseudomonadati</taxon>
        <taxon>Bacteroidota</taxon>
        <taxon>Chitinophagia</taxon>
        <taxon>Chitinophagales</taxon>
        <taxon>Chitinophagaceae</taxon>
        <taxon>Chitinophaga</taxon>
    </lineage>
</organism>
<dbReference type="InterPro" id="IPR037923">
    <property type="entry name" value="HTH-like"/>
</dbReference>
<keyword evidence="3" id="KW-0804">Transcription</keyword>
<evidence type="ECO:0000313" key="6">
    <source>
        <dbReference type="Proteomes" id="UP000679126"/>
    </source>
</evidence>
<dbReference type="Gene3D" id="2.60.120.10">
    <property type="entry name" value="Jelly Rolls"/>
    <property type="match status" value="1"/>
</dbReference>
<dbReference type="InterPro" id="IPR018060">
    <property type="entry name" value="HTH_AraC"/>
</dbReference>
<gene>
    <name evidence="5" type="ORF">J7I43_03945</name>
</gene>
<dbReference type="PANTHER" id="PTHR43280">
    <property type="entry name" value="ARAC-FAMILY TRANSCRIPTIONAL REGULATOR"/>
    <property type="match status" value="1"/>
</dbReference>
<dbReference type="EMBL" id="JAGHKP010000001">
    <property type="protein sequence ID" value="MBO9151346.1"/>
    <property type="molecule type" value="Genomic_DNA"/>
</dbReference>
<dbReference type="Pfam" id="PF12833">
    <property type="entry name" value="HTH_18"/>
    <property type="match status" value="1"/>
</dbReference>
<evidence type="ECO:0000259" key="4">
    <source>
        <dbReference type="PROSITE" id="PS01124"/>
    </source>
</evidence>
<dbReference type="PANTHER" id="PTHR43280:SF32">
    <property type="entry name" value="TRANSCRIPTIONAL REGULATORY PROTEIN"/>
    <property type="match status" value="1"/>
</dbReference>
<evidence type="ECO:0000313" key="5">
    <source>
        <dbReference type="EMBL" id="MBO9151346.1"/>
    </source>
</evidence>
<keyword evidence="2" id="KW-0238">DNA-binding</keyword>
<sequence length="269" mass="30309">MNTIPVKSKISAESLFKISMMKTVIKPTSPHRHADYHEFVFLDAGSGFHDINGVSFEVTPAAAFYIRPGQTHCWNFSALPKGYVLLFREELLLKEDLGILFDLPAHIPLKEQPALFRLLTDLHEEYKVAAAGDAVYSAYLHLLIAKLKQLSRTKNNVLTFSDGIFQQYKRLVNDNFPGHRQLKFYVEKLNTTTGTLNEICKRSGGKTASAVINERVLLEAKMLLSATVSPVKEIAAALKFSDAPHFVKFFKLYTNLTPGQYREMALSKK</sequence>
<comment type="caution">
    <text evidence="5">The sequence shown here is derived from an EMBL/GenBank/DDBJ whole genome shotgun (WGS) entry which is preliminary data.</text>
</comment>
<evidence type="ECO:0000256" key="2">
    <source>
        <dbReference type="ARBA" id="ARBA00023125"/>
    </source>
</evidence>
<proteinExistence type="predicted"/>
<dbReference type="SMART" id="SM00342">
    <property type="entry name" value="HTH_ARAC"/>
    <property type="match status" value="1"/>
</dbReference>